<evidence type="ECO:0000313" key="3">
    <source>
        <dbReference type="EMBL" id="OVE54758.1"/>
    </source>
</evidence>
<keyword evidence="2" id="KW-1133">Transmembrane helix</keyword>
<feature type="region of interest" description="Disordered" evidence="1">
    <location>
        <begin position="37"/>
        <end position="64"/>
    </location>
</feature>
<dbReference type="EMBL" id="MVAG01000147">
    <property type="protein sequence ID" value="OVE54758.1"/>
    <property type="molecule type" value="Genomic_DNA"/>
</dbReference>
<dbReference type="Proteomes" id="UP000196355">
    <property type="component" value="Unassembled WGS sequence"/>
</dbReference>
<feature type="transmembrane region" description="Helical" evidence="2">
    <location>
        <begin position="12"/>
        <end position="34"/>
    </location>
</feature>
<organism evidence="3 4">
    <name type="scientific">Chryseobacterium mucoviscidosis</name>
    <dbReference type="NCBI Taxonomy" id="1945581"/>
    <lineage>
        <taxon>Bacteria</taxon>
        <taxon>Pseudomonadati</taxon>
        <taxon>Bacteroidota</taxon>
        <taxon>Flavobacteriia</taxon>
        <taxon>Flavobacteriales</taxon>
        <taxon>Weeksellaceae</taxon>
        <taxon>Chryseobacterium group</taxon>
        <taxon>Chryseobacterium</taxon>
    </lineage>
</organism>
<keyword evidence="4" id="KW-1185">Reference proteome</keyword>
<evidence type="ECO:0000313" key="4">
    <source>
        <dbReference type="Proteomes" id="UP000196355"/>
    </source>
</evidence>
<proteinExistence type="predicted"/>
<keyword evidence="2" id="KW-0812">Transmembrane</keyword>
<name>A0A202BTD7_9FLAO</name>
<reference evidence="4" key="1">
    <citation type="submission" date="2017-02" db="EMBL/GenBank/DDBJ databases">
        <authorList>
            <person name="Tetz G."/>
            <person name="Tetz V."/>
        </authorList>
    </citation>
    <scope>NUCLEOTIDE SEQUENCE [LARGE SCALE GENOMIC DNA]</scope>
    <source>
        <strain evidence="4">VT16-26</strain>
    </source>
</reference>
<protein>
    <submittedName>
        <fullName evidence="3">Uncharacterized protein</fullName>
    </submittedName>
</protein>
<evidence type="ECO:0000256" key="2">
    <source>
        <dbReference type="SAM" id="Phobius"/>
    </source>
</evidence>
<gene>
    <name evidence="3" type="ORF">B0E34_18215</name>
</gene>
<feature type="compositionally biased region" description="Basic and acidic residues" evidence="1">
    <location>
        <begin position="42"/>
        <end position="55"/>
    </location>
</feature>
<accession>A0A202BTD7</accession>
<dbReference type="AlphaFoldDB" id="A0A202BTD7"/>
<keyword evidence="2" id="KW-0472">Membrane</keyword>
<comment type="caution">
    <text evidence="3">The sequence shown here is derived from an EMBL/GenBank/DDBJ whole genome shotgun (WGS) entry which is preliminary data.</text>
</comment>
<sequence>MFIIVPVLKILHFVTFTFLVSCFLLLFAPLRIIFSKRKTGKKKADYQGGQEEKPKGNGIIGGYL</sequence>
<evidence type="ECO:0000256" key="1">
    <source>
        <dbReference type="SAM" id="MobiDB-lite"/>
    </source>
</evidence>